<reference evidence="5" key="1">
    <citation type="submission" date="2021-01" db="EMBL/GenBank/DDBJ databases">
        <authorList>
            <person name="Zahm M."/>
            <person name="Roques C."/>
            <person name="Cabau C."/>
            <person name="Klopp C."/>
            <person name="Donnadieu C."/>
            <person name="Jouanno E."/>
            <person name="Lampietro C."/>
            <person name="Louis A."/>
            <person name="Herpin A."/>
            <person name="Echchiki A."/>
            <person name="Berthelot C."/>
            <person name="Parey E."/>
            <person name="Roest-Crollius H."/>
            <person name="Braasch I."/>
            <person name="Postlethwait J."/>
            <person name="Bobe J."/>
            <person name="Montfort J."/>
            <person name="Bouchez O."/>
            <person name="Begum T."/>
            <person name="Mejri S."/>
            <person name="Adams A."/>
            <person name="Chen W.-J."/>
            <person name="Guiguen Y."/>
        </authorList>
    </citation>
    <scope>NUCLEOTIDE SEQUENCE</scope>
    <source>
        <tissue evidence="5">Blood</tissue>
    </source>
</reference>
<feature type="compositionally biased region" description="Polar residues" evidence="2">
    <location>
        <begin position="267"/>
        <end position="278"/>
    </location>
</feature>
<dbReference type="CDD" id="cd08706">
    <property type="entry name" value="RGS_R12-like"/>
    <property type="match status" value="1"/>
</dbReference>
<feature type="domain" description="RBD" evidence="4">
    <location>
        <begin position="303"/>
        <end position="374"/>
    </location>
</feature>
<dbReference type="Proteomes" id="UP000829720">
    <property type="component" value="Unassembled WGS sequence"/>
</dbReference>
<dbReference type="AlphaFoldDB" id="A0A8T3E111"/>
<sequence length="609" mass="68225">MFRKTQHLGLRIGHGALAVSDGELNMMDAEGRGSSHSLDSNSQQPDPQHSRGIVGKVASWAVSFERLLEDPTGVRYFTAFLKSEVSEENILFWQACEKFRKIQADHTEELIREARSIYDSYLARRAVHAINIDDTARVNESELQTPRPDMFNKAQLQIFKLMKFDSYTRFIRSQLYQNCMLADVEGRPLPGSKNQGPKKIEDPDSPSISDGKKKKRMKPGKSQPVDMEDGAERRRGAHDTRALWDRLGEHRGSWGAEMSDHHMVWRTQSDNSNKSTGSLDAESERSALRDPDLGCVSMGRAEKYCCVFLPDGTASLAPTRPGLTIREMLTSLCEKRGFSLRDVTIYMQGKDKQPLMLDQDSSVLREQQVFLEVRVTFVVEIGFTGKSVGIVAKSGKTLQEALLTLLQKHCLRAQDAVLTESGKTEPLKMDMLVSSLANKTLHLDRAKGKDQSSGVQASIPQRRAAITIENTEDLELLASRVRPNVRSRNTGGRRNYDMDGVIDMLSKSQWLDVDDQRGLLRKEHLVMPSFLELPPVEVKEEEGKEKVKVEVKGSQEPCPDPSAPTPTPGETTQAEPERAEGVSETKSRSPRSRPEGSFFCSDYSRETVV</sequence>
<dbReference type="Gene3D" id="1.10.167.10">
    <property type="entry name" value="Regulator of G-protein Signalling 4, domain 2"/>
    <property type="match status" value="1"/>
</dbReference>
<feature type="compositionally biased region" description="Basic and acidic residues" evidence="2">
    <location>
        <begin position="575"/>
        <end position="587"/>
    </location>
</feature>
<protein>
    <recommendedName>
        <fullName evidence="7">Regulator of G-protein signaling 14-like</fullName>
    </recommendedName>
</protein>
<dbReference type="Gene3D" id="3.10.20.90">
    <property type="entry name" value="Phosphatidylinositol 3-kinase Catalytic Subunit, Chain A, domain 1"/>
    <property type="match status" value="2"/>
</dbReference>
<dbReference type="InterPro" id="IPR024066">
    <property type="entry name" value="RGS_subdom1/3"/>
</dbReference>
<dbReference type="SUPFAM" id="SSF54236">
    <property type="entry name" value="Ubiquitin-like"/>
    <property type="match status" value="2"/>
</dbReference>
<dbReference type="PRINTS" id="PR01301">
    <property type="entry name" value="RGSPROTEIN"/>
</dbReference>
<feature type="region of interest" description="Disordered" evidence="2">
    <location>
        <begin position="267"/>
        <end position="287"/>
    </location>
</feature>
<evidence type="ECO:0000259" key="4">
    <source>
        <dbReference type="PROSITE" id="PS50898"/>
    </source>
</evidence>
<feature type="region of interest" description="Disordered" evidence="2">
    <location>
        <begin position="28"/>
        <end position="51"/>
    </location>
</feature>
<evidence type="ECO:0000259" key="3">
    <source>
        <dbReference type="PROSITE" id="PS50132"/>
    </source>
</evidence>
<dbReference type="InterPro" id="IPR046995">
    <property type="entry name" value="RGS10/12/14-like"/>
</dbReference>
<dbReference type="InterPro" id="IPR016137">
    <property type="entry name" value="RGS"/>
</dbReference>
<dbReference type="CDD" id="cd17139">
    <property type="entry name" value="RBD2_RGS14"/>
    <property type="match status" value="1"/>
</dbReference>
<dbReference type="Gene3D" id="1.10.196.10">
    <property type="match status" value="1"/>
</dbReference>
<dbReference type="InterPro" id="IPR044926">
    <property type="entry name" value="RGS_subdomain_2"/>
</dbReference>
<dbReference type="EMBL" id="JAERUA010000002">
    <property type="protein sequence ID" value="KAI1902963.1"/>
    <property type="molecule type" value="Genomic_DNA"/>
</dbReference>
<dbReference type="FunFam" id="1.10.167.10:FF:000001">
    <property type="entry name" value="Putative regulator of g-protein signaling 12"/>
    <property type="match status" value="1"/>
</dbReference>
<dbReference type="SMART" id="SM00455">
    <property type="entry name" value="RBD"/>
    <property type="match status" value="2"/>
</dbReference>
<feature type="domain" description="RGS" evidence="3">
    <location>
        <begin position="63"/>
        <end position="180"/>
    </location>
</feature>
<dbReference type="GO" id="GO:0005096">
    <property type="term" value="F:GTPase activator activity"/>
    <property type="evidence" value="ECO:0007669"/>
    <property type="project" value="UniProtKB-KW"/>
</dbReference>
<dbReference type="GO" id="GO:0005634">
    <property type="term" value="C:nucleus"/>
    <property type="evidence" value="ECO:0007669"/>
    <property type="project" value="TreeGrafter"/>
</dbReference>
<dbReference type="PROSITE" id="PS50132">
    <property type="entry name" value="RGS"/>
    <property type="match status" value="1"/>
</dbReference>
<dbReference type="InterPro" id="IPR029071">
    <property type="entry name" value="Ubiquitin-like_domsf"/>
</dbReference>
<feature type="region of interest" description="Disordered" evidence="2">
    <location>
        <begin position="539"/>
        <end position="609"/>
    </location>
</feature>
<evidence type="ECO:0000256" key="2">
    <source>
        <dbReference type="SAM" id="MobiDB-lite"/>
    </source>
</evidence>
<feature type="compositionally biased region" description="Basic and acidic residues" evidence="2">
    <location>
        <begin position="539"/>
        <end position="553"/>
    </location>
</feature>
<dbReference type="SUPFAM" id="SSF48097">
    <property type="entry name" value="Regulator of G-protein signaling, RGS"/>
    <property type="match status" value="1"/>
</dbReference>
<keyword evidence="6" id="KW-1185">Reference proteome</keyword>
<dbReference type="PANTHER" id="PTHR45945">
    <property type="entry name" value="REGULATOR OF G-PROTEIN SIGNALING LOCO"/>
    <property type="match status" value="1"/>
</dbReference>
<proteinExistence type="predicted"/>
<dbReference type="Pfam" id="PF00615">
    <property type="entry name" value="RGS"/>
    <property type="match status" value="1"/>
</dbReference>
<dbReference type="GO" id="GO:0005737">
    <property type="term" value="C:cytoplasm"/>
    <property type="evidence" value="ECO:0007669"/>
    <property type="project" value="TreeGrafter"/>
</dbReference>
<dbReference type="PROSITE" id="PS50898">
    <property type="entry name" value="RBD"/>
    <property type="match status" value="1"/>
</dbReference>
<dbReference type="GO" id="GO:0051301">
    <property type="term" value="P:cell division"/>
    <property type="evidence" value="ECO:0007669"/>
    <property type="project" value="TreeGrafter"/>
</dbReference>
<dbReference type="InterPro" id="IPR046993">
    <property type="entry name" value="RBD2_RGS14"/>
</dbReference>
<comment type="caution">
    <text evidence="5">The sequence shown here is derived from an EMBL/GenBank/DDBJ whole genome shotgun (WGS) entry which is preliminary data.</text>
</comment>
<dbReference type="InterPro" id="IPR003116">
    <property type="entry name" value="RBD_dom"/>
</dbReference>
<feature type="compositionally biased region" description="Pro residues" evidence="2">
    <location>
        <begin position="558"/>
        <end position="567"/>
    </location>
</feature>
<feature type="compositionally biased region" description="Polar residues" evidence="2">
    <location>
        <begin position="34"/>
        <end position="47"/>
    </location>
</feature>
<dbReference type="PANTHER" id="PTHR45945:SF2">
    <property type="entry name" value="REGULATOR OF G-PROTEIN SIGNALING 14"/>
    <property type="match status" value="1"/>
</dbReference>
<dbReference type="GO" id="GO:0007165">
    <property type="term" value="P:signal transduction"/>
    <property type="evidence" value="ECO:0007669"/>
    <property type="project" value="InterPro"/>
</dbReference>
<dbReference type="GO" id="GO:0008277">
    <property type="term" value="P:regulation of G protein-coupled receptor signaling pathway"/>
    <property type="evidence" value="ECO:0007669"/>
    <property type="project" value="TreeGrafter"/>
</dbReference>
<evidence type="ECO:0008006" key="7">
    <source>
        <dbReference type="Google" id="ProtNLM"/>
    </source>
</evidence>
<dbReference type="GO" id="GO:0007051">
    <property type="term" value="P:spindle organization"/>
    <property type="evidence" value="ECO:0007669"/>
    <property type="project" value="TreeGrafter"/>
</dbReference>
<feature type="region of interest" description="Disordered" evidence="2">
    <location>
        <begin position="187"/>
        <end position="241"/>
    </location>
</feature>
<gene>
    <name evidence="5" type="ORF">AGOR_G00021990</name>
</gene>
<dbReference type="InterPro" id="IPR036305">
    <property type="entry name" value="RGS_sf"/>
</dbReference>
<feature type="compositionally biased region" description="Basic and acidic residues" evidence="2">
    <location>
        <begin position="230"/>
        <end position="241"/>
    </location>
</feature>
<dbReference type="OrthoDB" id="196547at2759"/>
<organism evidence="5 6">
    <name type="scientific">Albula goreensis</name>
    <dbReference type="NCBI Taxonomy" id="1534307"/>
    <lineage>
        <taxon>Eukaryota</taxon>
        <taxon>Metazoa</taxon>
        <taxon>Chordata</taxon>
        <taxon>Craniata</taxon>
        <taxon>Vertebrata</taxon>
        <taxon>Euteleostomi</taxon>
        <taxon>Actinopterygii</taxon>
        <taxon>Neopterygii</taxon>
        <taxon>Teleostei</taxon>
        <taxon>Albuliformes</taxon>
        <taxon>Albulidae</taxon>
        <taxon>Albula</taxon>
    </lineage>
</organism>
<dbReference type="SMART" id="SM00315">
    <property type="entry name" value="RGS"/>
    <property type="match status" value="1"/>
</dbReference>
<dbReference type="GO" id="GO:0005886">
    <property type="term" value="C:plasma membrane"/>
    <property type="evidence" value="ECO:0007669"/>
    <property type="project" value="TreeGrafter"/>
</dbReference>
<evidence type="ECO:0000313" key="6">
    <source>
        <dbReference type="Proteomes" id="UP000829720"/>
    </source>
</evidence>
<dbReference type="Pfam" id="PF02196">
    <property type="entry name" value="RBD"/>
    <property type="match status" value="1"/>
</dbReference>
<evidence type="ECO:0000256" key="1">
    <source>
        <dbReference type="ARBA" id="ARBA00022468"/>
    </source>
</evidence>
<keyword evidence="1" id="KW-0343">GTPase activation</keyword>
<accession>A0A8T3E111</accession>
<name>A0A8T3E111_9TELE</name>
<evidence type="ECO:0000313" key="5">
    <source>
        <dbReference type="EMBL" id="KAI1902963.1"/>
    </source>
</evidence>